<dbReference type="InterPro" id="IPR036236">
    <property type="entry name" value="Znf_C2H2_sf"/>
</dbReference>
<dbReference type="PANTHER" id="PTHR16515:SF49">
    <property type="entry name" value="GASTRULA ZINC FINGER PROTEIN XLCGF49.1-LIKE-RELATED"/>
    <property type="match status" value="1"/>
</dbReference>
<organism evidence="10 11">
    <name type="scientific">Aspergillus nanangensis</name>
    <dbReference type="NCBI Taxonomy" id="2582783"/>
    <lineage>
        <taxon>Eukaryota</taxon>
        <taxon>Fungi</taxon>
        <taxon>Dikarya</taxon>
        <taxon>Ascomycota</taxon>
        <taxon>Pezizomycotina</taxon>
        <taxon>Eurotiomycetes</taxon>
        <taxon>Eurotiomycetidae</taxon>
        <taxon>Eurotiales</taxon>
        <taxon>Aspergillaceae</taxon>
        <taxon>Aspergillus</taxon>
        <taxon>Aspergillus subgen. Circumdati</taxon>
    </lineage>
</organism>
<reference evidence="10" key="1">
    <citation type="journal article" date="2019" name="Beilstein J. Org. Chem.">
        <title>Nanangenines: drimane sesquiterpenoids as the dominant metabolite cohort of a novel Australian fungus, Aspergillus nanangensis.</title>
        <authorList>
            <person name="Lacey H.J."/>
            <person name="Gilchrist C.L.M."/>
            <person name="Crombie A."/>
            <person name="Kalaitzis J.A."/>
            <person name="Vuong D."/>
            <person name="Rutledge P.J."/>
            <person name="Turner P."/>
            <person name="Pitt J.I."/>
            <person name="Lacey E."/>
            <person name="Chooi Y.H."/>
            <person name="Piggott A.M."/>
        </authorList>
    </citation>
    <scope>NUCLEOTIDE SEQUENCE</scope>
    <source>
        <strain evidence="10">MST-FP2251</strain>
    </source>
</reference>
<comment type="caution">
    <text evidence="10">The sequence shown here is derived from an EMBL/GenBank/DDBJ whole genome shotgun (WGS) entry which is preliminary data.</text>
</comment>
<protein>
    <submittedName>
        <fullName evidence="10">Zinc finger and SCAN domain-containing protein 5B</fullName>
    </submittedName>
</protein>
<evidence type="ECO:0000256" key="6">
    <source>
        <dbReference type="ARBA" id="ARBA00023242"/>
    </source>
</evidence>
<keyword evidence="3" id="KW-0677">Repeat</keyword>
<evidence type="ECO:0000256" key="8">
    <source>
        <dbReference type="SAM" id="MobiDB-lite"/>
    </source>
</evidence>
<keyword evidence="4 7" id="KW-0863">Zinc-finger</keyword>
<dbReference type="GO" id="GO:0005634">
    <property type="term" value="C:nucleus"/>
    <property type="evidence" value="ECO:0007669"/>
    <property type="project" value="UniProtKB-SubCell"/>
</dbReference>
<dbReference type="Gene3D" id="3.30.160.60">
    <property type="entry name" value="Classic Zinc Finger"/>
    <property type="match status" value="2"/>
</dbReference>
<name>A0AAD4GN14_ASPNN</name>
<keyword evidence="5" id="KW-0862">Zinc</keyword>
<dbReference type="AlphaFoldDB" id="A0AAD4GN14"/>
<feature type="region of interest" description="Disordered" evidence="8">
    <location>
        <begin position="145"/>
        <end position="186"/>
    </location>
</feature>
<feature type="compositionally biased region" description="Polar residues" evidence="8">
    <location>
        <begin position="177"/>
        <end position="186"/>
    </location>
</feature>
<dbReference type="InterPro" id="IPR013087">
    <property type="entry name" value="Znf_C2H2_type"/>
</dbReference>
<dbReference type="PROSITE" id="PS50157">
    <property type="entry name" value="ZINC_FINGER_C2H2_2"/>
    <property type="match status" value="2"/>
</dbReference>
<feature type="region of interest" description="Disordered" evidence="8">
    <location>
        <begin position="41"/>
        <end position="110"/>
    </location>
</feature>
<keyword evidence="11" id="KW-1185">Reference proteome</keyword>
<dbReference type="FunFam" id="3.30.160.60:FF:000125">
    <property type="entry name" value="Putative zinc finger protein 143"/>
    <property type="match status" value="1"/>
</dbReference>
<feature type="compositionally biased region" description="Low complexity" evidence="8">
    <location>
        <begin position="93"/>
        <end position="110"/>
    </location>
</feature>
<dbReference type="SMART" id="SM00355">
    <property type="entry name" value="ZnF_C2H2"/>
    <property type="match status" value="2"/>
</dbReference>
<dbReference type="GO" id="GO:0000978">
    <property type="term" value="F:RNA polymerase II cis-regulatory region sequence-specific DNA binding"/>
    <property type="evidence" value="ECO:0007669"/>
    <property type="project" value="UniProtKB-ARBA"/>
</dbReference>
<gene>
    <name evidence="10" type="primary">ZSCAN5B_2</name>
    <name evidence="10" type="ORF">FE257_004357</name>
</gene>
<dbReference type="SUPFAM" id="SSF57667">
    <property type="entry name" value="beta-beta-alpha zinc fingers"/>
    <property type="match status" value="1"/>
</dbReference>
<dbReference type="EMBL" id="VCAU01000195">
    <property type="protein sequence ID" value="KAF9882987.1"/>
    <property type="molecule type" value="Genomic_DNA"/>
</dbReference>
<sequence length="254" mass="27464">MPTSTITLTTSFSREHKLPKCSLPSIGVLLGFVDAAPNHSAQREHLRSPDTLVQQSTSYSPAPPLRPGYGFHSSTPSCKAKTAPFSQQPSMTLPSPADHSSVSSLDSSIHNSAPYASPAPSVASYSSPIDPPSAASTMYYSRPASSATYQGTAPPPQQSAVTTAASSAIPAPSHQQIISPVTPSSYTPYQQDHGRYICRACHKAFDRPSGLRTHYYIHTGEKPFRCTHDGCRKAFSVNSNLKRHQRGFHRLSRR</sequence>
<reference evidence="10" key="2">
    <citation type="submission" date="2020-02" db="EMBL/GenBank/DDBJ databases">
        <authorList>
            <person name="Gilchrist C.L.M."/>
            <person name="Chooi Y.-H."/>
        </authorList>
    </citation>
    <scope>NUCLEOTIDE SEQUENCE</scope>
    <source>
        <strain evidence="10">MST-FP2251</strain>
    </source>
</reference>
<feature type="compositionally biased region" description="Low complexity" evidence="8">
    <location>
        <begin position="158"/>
        <end position="176"/>
    </location>
</feature>
<keyword evidence="2" id="KW-0479">Metal-binding</keyword>
<proteinExistence type="predicted"/>
<feature type="domain" description="C2H2-type" evidence="9">
    <location>
        <begin position="196"/>
        <end position="223"/>
    </location>
</feature>
<dbReference type="Proteomes" id="UP001194746">
    <property type="component" value="Unassembled WGS sequence"/>
</dbReference>
<feature type="compositionally biased region" description="Polar residues" evidence="8">
    <location>
        <begin position="51"/>
        <end position="60"/>
    </location>
</feature>
<dbReference type="GO" id="GO:0000981">
    <property type="term" value="F:DNA-binding transcription factor activity, RNA polymerase II-specific"/>
    <property type="evidence" value="ECO:0007669"/>
    <property type="project" value="UniProtKB-ARBA"/>
</dbReference>
<evidence type="ECO:0000256" key="7">
    <source>
        <dbReference type="PROSITE-ProRule" id="PRU00042"/>
    </source>
</evidence>
<evidence type="ECO:0000259" key="9">
    <source>
        <dbReference type="PROSITE" id="PS50157"/>
    </source>
</evidence>
<evidence type="ECO:0000313" key="11">
    <source>
        <dbReference type="Proteomes" id="UP001194746"/>
    </source>
</evidence>
<feature type="domain" description="C2H2-type" evidence="9">
    <location>
        <begin position="224"/>
        <end position="254"/>
    </location>
</feature>
<accession>A0AAD4GN14</accession>
<keyword evidence="6" id="KW-0539">Nucleus</keyword>
<evidence type="ECO:0000256" key="2">
    <source>
        <dbReference type="ARBA" id="ARBA00022723"/>
    </source>
</evidence>
<dbReference type="PANTHER" id="PTHR16515">
    <property type="entry name" value="PR DOMAIN ZINC FINGER PROTEIN"/>
    <property type="match status" value="1"/>
</dbReference>
<evidence type="ECO:0000256" key="4">
    <source>
        <dbReference type="ARBA" id="ARBA00022771"/>
    </source>
</evidence>
<dbReference type="InterPro" id="IPR050331">
    <property type="entry name" value="Zinc_finger"/>
</dbReference>
<dbReference type="Pfam" id="PF00096">
    <property type="entry name" value="zf-C2H2"/>
    <property type="match status" value="2"/>
</dbReference>
<comment type="subcellular location">
    <subcellularLocation>
        <location evidence="1">Nucleus</location>
    </subcellularLocation>
</comment>
<evidence type="ECO:0000313" key="10">
    <source>
        <dbReference type="EMBL" id="KAF9882987.1"/>
    </source>
</evidence>
<dbReference type="GO" id="GO:0008270">
    <property type="term" value="F:zinc ion binding"/>
    <property type="evidence" value="ECO:0007669"/>
    <property type="project" value="UniProtKB-KW"/>
</dbReference>
<evidence type="ECO:0000256" key="3">
    <source>
        <dbReference type="ARBA" id="ARBA00022737"/>
    </source>
</evidence>
<dbReference type="PROSITE" id="PS00028">
    <property type="entry name" value="ZINC_FINGER_C2H2_1"/>
    <property type="match status" value="2"/>
</dbReference>
<evidence type="ECO:0000256" key="5">
    <source>
        <dbReference type="ARBA" id="ARBA00022833"/>
    </source>
</evidence>
<evidence type="ECO:0000256" key="1">
    <source>
        <dbReference type="ARBA" id="ARBA00004123"/>
    </source>
</evidence>